<sequence>MLLDICKEHRKRYGWLIRQKRIALGYTQKELVETLSHAVSLRSYIALENGKALQDMDIYDQLFALLDLQYNYACNPDPLLTPFLQKLFESWNAYEEEACCSCIRELLQLLSPYRQYSWESVVLKSISILLDALKKDRLLKSEEYDWLMQFHSVLPRELESVYASILYHYQYTLPHDRNQLRNLLTIFPMLSHPDSVKNCITYALHQTNLEHNDLPAWRQLQKFRKKEEHSGNWTALFDLYHWLCLISARIHVPAFEDLHRMCEKLLQEHTIKAERRITYYFNLSGVYHNQKEYEKEEYYLCLFLKNHTRQLLPFMFWYIHNQRLQGKGIEKVLAQSYDMRDCSERLQTLWGFYELLPHADAQTSQKYLMKRCLPLMSELAVEFQIVFLHELQLLIPKTRNYKDLHLYMKQLRL</sequence>
<gene>
    <name evidence="1" type="ORF">CIAN88_18215</name>
</gene>
<dbReference type="CDD" id="cd00093">
    <property type="entry name" value="HTH_XRE"/>
    <property type="match status" value="1"/>
</dbReference>
<dbReference type="InterPro" id="IPR010982">
    <property type="entry name" value="Lambda_DNA-bd_dom_sf"/>
</dbReference>
<organism evidence="1 2">
    <name type="scientific">Clostridium innocuum</name>
    <dbReference type="NCBI Taxonomy" id="1522"/>
    <lineage>
        <taxon>Bacteria</taxon>
        <taxon>Bacillati</taxon>
        <taxon>Bacillota</taxon>
        <taxon>Clostridia</taxon>
        <taxon>Eubacteriales</taxon>
        <taxon>Clostridiaceae</taxon>
        <taxon>Clostridium</taxon>
    </lineage>
</organism>
<dbReference type="RefSeq" id="WP_044907238.1">
    <property type="nucleotide sequence ID" value="NZ_JQIF01000095.1"/>
</dbReference>
<protein>
    <submittedName>
        <fullName evidence="1">Uncharacterized protein</fullName>
    </submittedName>
</protein>
<evidence type="ECO:0000313" key="1">
    <source>
        <dbReference type="EMBL" id="KGJ51861.1"/>
    </source>
</evidence>
<proteinExistence type="predicted"/>
<dbReference type="AlphaFoldDB" id="A0A099I2Q2"/>
<dbReference type="SUPFAM" id="SSF47413">
    <property type="entry name" value="lambda repressor-like DNA-binding domains"/>
    <property type="match status" value="1"/>
</dbReference>
<dbReference type="EMBL" id="JQIF01000095">
    <property type="protein sequence ID" value="KGJ51861.1"/>
    <property type="molecule type" value="Genomic_DNA"/>
</dbReference>
<dbReference type="Proteomes" id="UP000030008">
    <property type="component" value="Unassembled WGS sequence"/>
</dbReference>
<name>A0A099I2Q2_CLOIN</name>
<comment type="caution">
    <text evidence="1">The sequence shown here is derived from an EMBL/GenBank/DDBJ whole genome shotgun (WGS) entry which is preliminary data.</text>
</comment>
<evidence type="ECO:0000313" key="2">
    <source>
        <dbReference type="Proteomes" id="UP000030008"/>
    </source>
</evidence>
<accession>A0A099I2Q2</accession>
<dbReference type="GO" id="GO:0003677">
    <property type="term" value="F:DNA binding"/>
    <property type="evidence" value="ECO:0007669"/>
    <property type="project" value="InterPro"/>
</dbReference>
<dbReference type="InterPro" id="IPR001387">
    <property type="entry name" value="Cro/C1-type_HTH"/>
</dbReference>
<reference evidence="1 2" key="1">
    <citation type="submission" date="2014-08" db="EMBL/GenBank/DDBJ databases">
        <title>Clostridium innocuum, an unnegligible vancomycin-resistant pathogen causing extra-intestinal infections.</title>
        <authorList>
            <person name="Feng Y."/>
            <person name="Chiu C.-H."/>
        </authorList>
    </citation>
    <scope>NUCLEOTIDE SEQUENCE [LARGE SCALE GENOMIC DNA]</scope>
    <source>
        <strain evidence="1 2">AN88</strain>
    </source>
</reference>